<keyword evidence="3" id="KW-1185">Reference proteome</keyword>
<dbReference type="AlphaFoldDB" id="A0AAW2FYS0"/>
<sequence length="186" mass="21310">MCSRPPKSGTLPERASRQGSSARTRSIPAPDNASGFHGLEFSTIQPKAPFVGVQLLPSHDVYGQAGPPARANQPEHMFQLSQDQPAPTAVNWHKWNRTLFKCYDDRYVCSFWKLHATQLGWRIDPTINSFKCKRKKKEKKSKKKKIYQAAQTNIVTESFLKQKLTKLRNFRKKKKNILISRIIKSS</sequence>
<dbReference type="Proteomes" id="UP001430953">
    <property type="component" value="Unassembled WGS sequence"/>
</dbReference>
<protein>
    <submittedName>
        <fullName evidence="2">Uncharacterized protein</fullName>
    </submittedName>
</protein>
<gene>
    <name evidence="2" type="ORF">PUN28_008557</name>
</gene>
<comment type="caution">
    <text evidence="2">The sequence shown here is derived from an EMBL/GenBank/DDBJ whole genome shotgun (WGS) entry which is preliminary data.</text>
</comment>
<feature type="region of interest" description="Disordered" evidence="1">
    <location>
        <begin position="1"/>
        <end position="32"/>
    </location>
</feature>
<evidence type="ECO:0000313" key="3">
    <source>
        <dbReference type="Proteomes" id="UP001430953"/>
    </source>
</evidence>
<organism evidence="2 3">
    <name type="scientific">Cardiocondyla obscurior</name>
    <dbReference type="NCBI Taxonomy" id="286306"/>
    <lineage>
        <taxon>Eukaryota</taxon>
        <taxon>Metazoa</taxon>
        <taxon>Ecdysozoa</taxon>
        <taxon>Arthropoda</taxon>
        <taxon>Hexapoda</taxon>
        <taxon>Insecta</taxon>
        <taxon>Pterygota</taxon>
        <taxon>Neoptera</taxon>
        <taxon>Endopterygota</taxon>
        <taxon>Hymenoptera</taxon>
        <taxon>Apocrita</taxon>
        <taxon>Aculeata</taxon>
        <taxon>Formicoidea</taxon>
        <taxon>Formicidae</taxon>
        <taxon>Myrmicinae</taxon>
        <taxon>Cardiocondyla</taxon>
    </lineage>
</organism>
<evidence type="ECO:0000256" key="1">
    <source>
        <dbReference type="SAM" id="MobiDB-lite"/>
    </source>
</evidence>
<dbReference type="EMBL" id="JADYXP020000007">
    <property type="protein sequence ID" value="KAL0120928.1"/>
    <property type="molecule type" value="Genomic_DNA"/>
</dbReference>
<accession>A0AAW2FYS0</accession>
<name>A0AAW2FYS0_9HYME</name>
<reference evidence="2 3" key="1">
    <citation type="submission" date="2023-03" db="EMBL/GenBank/DDBJ databases">
        <title>High recombination rates correlate with genetic variation in Cardiocondyla obscurior ants.</title>
        <authorList>
            <person name="Errbii M."/>
        </authorList>
    </citation>
    <scope>NUCLEOTIDE SEQUENCE [LARGE SCALE GENOMIC DNA]</scope>
    <source>
        <strain evidence="2">Alpha-2009</strain>
        <tissue evidence="2">Whole body</tissue>
    </source>
</reference>
<proteinExistence type="predicted"/>
<evidence type="ECO:0000313" key="2">
    <source>
        <dbReference type="EMBL" id="KAL0120928.1"/>
    </source>
</evidence>